<accession>A0ABP5Z3A8</accession>
<name>A0ABP5Z3A8_9ACTN</name>
<evidence type="ECO:0000313" key="1">
    <source>
        <dbReference type="EMBL" id="GAA2491630.1"/>
    </source>
</evidence>
<sequence>MRQAATDEIICVTDWTPSAPGQLTTLAVSGERAEAAERVAAAALGGTAGLTSWLELPADTRRRLVGACRSVPTLGMHCVRGDVRQAAADDTAEQFLSRLPGRTEGHRTRFVTDASFPGLRELVRLTALVCRETYDRTDVPEDEDLLEIYETYSVGSLSGHH</sequence>
<keyword evidence="2" id="KW-1185">Reference proteome</keyword>
<evidence type="ECO:0000313" key="2">
    <source>
        <dbReference type="Proteomes" id="UP001501721"/>
    </source>
</evidence>
<proteinExistence type="predicted"/>
<dbReference type="Proteomes" id="UP001501721">
    <property type="component" value="Unassembled WGS sequence"/>
</dbReference>
<gene>
    <name evidence="1" type="ORF">GCM10010422_43030</name>
</gene>
<dbReference type="RefSeq" id="WP_346077073.1">
    <property type="nucleotide sequence ID" value="NZ_BAAATL010000020.1"/>
</dbReference>
<organism evidence="1 2">
    <name type="scientific">Streptomyces graminearus</name>
    <dbReference type="NCBI Taxonomy" id="284030"/>
    <lineage>
        <taxon>Bacteria</taxon>
        <taxon>Bacillati</taxon>
        <taxon>Actinomycetota</taxon>
        <taxon>Actinomycetes</taxon>
        <taxon>Kitasatosporales</taxon>
        <taxon>Streptomycetaceae</taxon>
        <taxon>Streptomyces</taxon>
    </lineage>
</organism>
<protein>
    <submittedName>
        <fullName evidence="1">Uncharacterized protein</fullName>
    </submittedName>
</protein>
<dbReference type="EMBL" id="BAAATL010000020">
    <property type="protein sequence ID" value="GAA2491630.1"/>
    <property type="molecule type" value="Genomic_DNA"/>
</dbReference>
<comment type="caution">
    <text evidence="1">The sequence shown here is derived from an EMBL/GenBank/DDBJ whole genome shotgun (WGS) entry which is preliminary data.</text>
</comment>
<reference evidence="2" key="1">
    <citation type="journal article" date="2019" name="Int. J. Syst. Evol. Microbiol.">
        <title>The Global Catalogue of Microorganisms (GCM) 10K type strain sequencing project: providing services to taxonomists for standard genome sequencing and annotation.</title>
        <authorList>
            <consortium name="The Broad Institute Genomics Platform"/>
            <consortium name="The Broad Institute Genome Sequencing Center for Infectious Disease"/>
            <person name="Wu L."/>
            <person name="Ma J."/>
        </authorList>
    </citation>
    <scope>NUCLEOTIDE SEQUENCE [LARGE SCALE GENOMIC DNA]</scope>
    <source>
        <strain evidence="2">JCM 6923</strain>
    </source>
</reference>